<dbReference type="AlphaFoldDB" id="A0A0E0DYA9"/>
<dbReference type="EnsemblPlants" id="OMERI06G07280.1">
    <property type="protein sequence ID" value="OMERI06G07280.1"/>
    <property type="gene ID" value="OMERI06G07280"/>
</dbReference>
<accession>A0A0E0DYA9</accession>
<dbReference type="Proteomes" id="UP000008021">
    <property type="component" value="Chromosome 6"/>
</dbReference>
<evidence type="ECO:0000313" key="1">
    <source>
        <dbReference type="EnsemblPlants" id="OMERI06G07280.1"/>
    </source>
</evidence>
<keyword evidence="2" id="KW-1185">Reference proteome</keyword>
<dbReference type="HOGENOM" id="CLU_2744299_0_0_1"/>
<proteinExistence type="predicted"/>
<reference evidence="1" key="2">
    <citation type="submission" date="2018-05" db="EMBL/GenBank/DDBJ databases">
        <title>OmerRS3 (Oryza meridionalis Reference Sequence Version 3).</title>
        <authorList>
            <person name="Zhang J."/>
            <person name="Kudrna D."/>
            <person name="Lee S."/>
            <person name="Talag J."/>
            <person name="Welchert J."/>
            <person name="Wing R.A."/>
        </authorList>
    </citation>
    <scope>NUCLEOTIDE SEQUENCE [LARGE SCALE GENOMIC DNA]</scope>
    <source>
        <strain evidence="1">cv. OR44</strain>
    </source>
</reference>
<sequence length="71" mass="7724">MVTADGREKRADGNWGESMDSIHGLKGGANIMLGGKRHSLGMSFYEPTVVENVSNDTLRNDDIEQSVDDKA</sequence>
<dbReference type="STRING" id="40149.A0A0E0DYA9"/>
<protein>
    <submittedName>
        <fullName evidence="1">Uncharacterized protein</fullName>
    </submittedName>
</protein>
<reference evidence="1" key="1">
    <citation type="submission" date="2015-04" db="UniProtKB">
        <authorList>
            <consortium name="EnsemblPlants"/>
        </authorList>
    </citation>
    <scope>IDENTIFICATION</scope>
</reference>
<dbReference type="Gramene" id="OMERI06G07280.1">
    <property type="protein sequence ID" value="OMERI06G07280.1"/>
    <property type="gene ID" value="OMERI06G07280"/>
</dbReference>
<evidence type="ECO:0000313" key="2">
    <source>
        <dbReference type="Proteomes" id="UP000008021"/>
    </source>
</evidence>
<organism evidence="1">
    <name type="scientific">Oryza meridionalis</name>
    <dbReference type="NCBI Taxonomy" id="40149"/>
    <lineage>
        <taxon>Eukaryota</taxon>
        <taxon>Viridiplantae</taxon>
        <taxon>Streptophyta</taxon>
        <taxon>Embryophyta</taxon>
        <taxon>Tracheophyta</taxon>
        <taxon>Spermatophyta</taxon>
        <taxon>Magnoliopsida</taxon>
        <taxon>Liliopsida</taxon>
        <taxon>Poales</taxon>
        <taxon>Poaceae</taxon>
        <taxon>BOP clade</taxon>
        <taxon>Oryzoideae</taxon>
        <taxon>Oryzeae</taxon>
        <taxon>Oryzinae</taxon>
        <taxon>Oryza</taxon>
    </lineage>
</organism>
<name>A0A0E0DYA9_9ORYZ</name>